<gene>
    <name evidence="1" type="ORF">EVA_13019</name>
</gene>
<proteinExistence type="predicted"/>
<protein>
    <submittedName>
        <fullName evidence="1">Uncharacterized protein</fullName>
    </submittedName>
</protein>
<comment type="caution">
    <text evidence="1">The sequence shown here is derived from an EMBL/GenBank/DDBJ whole genome shotgun (WGS) entry which is preliminary data.</text>
</comment>
<accession>J9GAS0</accession>
<sequence>MHTLSQHSYIFPLPQYGSIHFLPPYWRSSAVPSED</sequence>
<reference evidence="1" key="1">
    <citation type="journal article" date="2012" name="PLoS ONE">
        <title>Gene sets for utilization of primary and secondary nutrition supplies in the distal gut of endangered iberian lynx.</title>
        <authorList>
            <person name="Alcaide M."/>
            <person name="Messina E."/>
            <person name="Richter M."/>
            <person name="Bargiela R."/>
            <person name="Peplies J."/>
            <person name="Huws S.A."/>
            <person name="Newbold C.J."/>
            <person name="Golyshin P.N."/>
            <person name="Simon M.A."/>
            <person name="Lopez G."/>
            <person name="Yakimov M.M."/>
            <person name="Ferrer M."/>
        </authorList>
    </citation>
    <scope>NUCLEOTIDE SEQUENCE</scope>
</reference>
<organism evidence="1">
    <name type="scientific">gut metagenome</name>
    <dbReference type="NCBI Taxonomy" id="749906"/>
    <lineage>
        <taxon>unclassified sequences</taxon>
        <taxon>metagenomes</taxon>
        <taxon>organismal metagenomes</taxon>
    </lineage>
</organism>
<dbReference type="AlphaFoldDB" id="J9GAS0"/>
<evidence type="ECO:0000313" key="1">
    <source>
        <dbReference type="EMBL" id="EJW98872.1"/>
    </source>
</evidence>
<name>J9GAS0_9ZZZZ</name>
<dbReference type="EMBL" id="AMCI01004064">
    <property type="protein sequence ID" value="EJW98872.1"/>
    <property type="molecule type" value="Genomic_DNA"/>
</dbReference>